<dbReference type="EMBL" id="BLLK01000040">
    <property type="protein sequence ID" value="GFH50503.1"/>
    <property type="molecule type" value="Genomic_DNA"/>
</dbReference>
<accession>A0AAD3CRE6</accession>
<gene>
    <name evidence="1" type="ORF">CTEN210_06979</name>
</gene>
<name>A0AAD3CRE6_9STRA</name>
<protein>
    <submittedName>
        <fullName evidence="1">Uncharacterized protein</fullName>
    </submittedName>
</protein>
<organism evidence="1 2">
    <name type="scientific">Chaetoceros tenuissimus</name>
    <dbReference type="NCBI Taxonomy" id="426638"/>
    <lineage>
        <taxon>Eukaryota</taxon>
        <taxon>Sar</taxon>
        <taxon>Stramenopiles</taxon>
        <taxon>Ochrophyta</taxon>
        <taxon>Bacillariophyta</taxon>
        <taxon>Coscinodiscophyceae</taxon>
        <taxon>Chaetocerotophycidae</taxon>
        <taxon>Chaetocerotales</taxon>
        <taxon>Chaetocerotaceae</taxon>
        <taxon>Chaetoceros</taxon>
    </lineage>
</organism>
<evidence type="ECO:0000313" key="1">
    <source>
        <dbReference type="EMBL" id="GFH50503.1"/>
    </source>
</evidence>
<keyword evidence="2" id="KW-1185">Reference proteome</keyword>
<sequence>MLSGINILLMPNKYLDPSTLNQTLAKSSNHSKQSEDNEMYKQDTYAVVVCSAKEYAESAECELIDTSDGNNLEAKYEEALSYVMKDKELPYPGYGRRGNKDDEFPVTYMAPDIKAKLDEIIQKGRENSIKKMSAASMLEKLKEDYPGRVYILPFESTIKNYISSKLQQDKNGNTGTGGR</sequence>
<dbReference type="Proteomes" id="UP001054902">
    <property type="component" value="Unassembled WGS sequence"/>
</dbReference>
<dbReference type="AlphaFoldDB" id="A0AAD3CRE6"/>
<reference evidence="1 2" key="1">
    <citation type="journal article" date="2021" name="Sci. Rep.">
        <title>The genome of the diatom Chaetoceros tenuissimus carries an ancient integrated fragment of an extant virus.</title>
        <authorList>
            <person name="Hongo Y."/>
            <person name="Kimura K."/>
            <person name="Takaki Y."/>
            <person name="Yoshida Y."/>
            <person name="Baba S."/>
            <person name="Kobayashi G."/>
            <person name="Nagasaki K."/>
            <person name="Hano T."/>
            <person name="Tomaru Y."/>
        </authorList>
    </citation>
    <scope>NUCLEOTIDE SEQUENCE [LARGE SCALE GENOMIC DNA]</scope>
    <source>
        <strain evidence="1 2">NIES-3715</strain>
    </source>
</reference>
<comment type="caution">
    <text evidence="1">The sequence shown here is derived from an EMBL/GenBank/DDBJ whole genome shotgun (WGS) entry which is preliminary data.</text>
</comment>
<evidence type="ECO:0000313" key="2">
    <source>
        <dbReference type="Proteomes" id="UP001054902"/>
    </source>
</evidence>
<proteinExistence type="predicted"/>